<dbReference type="AlphaFoldDB" id="A0A2N3VHQ4"/>
<proteinExistence type="predicted"/>
<dbReference type="RefSeq" id="WP_101466954.1">
    <property type="nucleotide sequence ID" value="NZ_PJMW01000002.1"/>
</dbReference>
<evidence type="ECO:0000313" key="1">
    <source>
        <dbReference type="EMBL" id="PKV81167.1"/>
    </source>
</evidence>
<dbReference type="OrthoDB" id="4551716at2"/>
<evidence type="ECO:0000313" key="2">
    <source>
        <dbReference type="Proteomes" id="UP000233766"/>
    </source>
</evidence>
<accession>A0A2N3VHQ4</accession>
<sequence length="98" mass="10649">MNDNELQPPRVASDKHTGLVLDIDTLALHNPLPLAGEDTHAYIRCTDGTTYRLPAALQDWATTVIAAHHAHKAAGKPLMFPGQIEFGILHGTVYAELL</sequence>
<gene>
    <name evidence="1" type="ORF">ATK86_5629</name>
</gene>
<keyword evidence="2" id="KW-1185">Reference proteome</keyword>
<dbReference type="EMBL" id="PJMW01000002">
    <property type="protein sequence ID" value="PKV81167.1"/>
    <property type="molecule type" value="Genomic_DNA"/>
</dbReference>
<comment type="caution">
    <text evidence="1">The sequence shown here is derived from an EMBL/GenBank/DDBJ whole genome shotgun (WGS) entry which is preliminary data.</text>
</comment>
<organism evidence="1 2">
    <name type="scientific">Nocardia fluminea</name>
    <dbReference type="NCBI Taxonomy" id="134984"/>
    <lineage>
        <taxon>Bacteria</taxon>
        <taxon>Bacillati</taxon>
        <taxon>Actinomycetota</taxon>
        <taxon>Actinomycetes</taxon>
        <taxon>Mycobacteriales</taxon>
        <taxon>Nocardiaceae</taxon>
        <taxon>Nocardia</taxon>
    </lineage>
</organism>
<name>A0A2N3VHQ4_9NOCA</name>
<dbReference type="Proteomes" id="UP000233766">
    <property type="component" value="Unassembled WGS sequence"/>
</dbReference>
<protein>
    <submittedName>
        <fullName evidence="1">Uncharacterized protein</fullName>
    </submittedName>
</protein>
<reference evidence="1 2" key="1">
    <citation type="submission" date="2017-12" db="EMBL/GenBank/DDBJ databases">
        <title>Sequencing the genomes of 1000 Actinobacteria strains.</title>
        <authorList>
            <person name="Klenk H.-P."/>
        </authorList>
    </citation>
    <scope>NUCLEOTIDE SEQUENCE [LARGE SCALE GENOMIC DNA]</scope>
    <source>
        <strain evidence="1 2">DSM 44489</strain>
    </source>
</reference>